<dbReference type="STRING" id="272562.CA_C2248"/>
<dbReference type="HOGENOM" id="CLU_2859644_0_0_9"/>
<keyword evidence="2" id="KW-1185">Reference proteome</keyword>
<evidence type="ECO:0000313" key="2">
    <source>
        <dbReference type="Proteomes" id="UP000000814"/>
    </source>
</evidence>
<dbReference type="Proteomes" id="UP000000814">
    <property type="component" value="Chromosome"/>
</dbReference>
<dbReference type="KEGG" id="cac:CA_C2248"/>
<proteinExistence type="predicted"/>
<organism evidence="1 2">
    <name type="scientific">Clostridium acetobutylicum (strain ATCC 824 / DSM 792 / JCM 1419 / IAM 19013 / LMG 5710 / NBRC 13948 / NRRL B-527 / VKM B-1787 / 2291 / W)</name>
    <dbReference type="NCBI Taxonomy" id="272562"/>
    <lineage>
        <taxon>Bacteria</taxon>
        <taxon>Bacillati</taxon>
        <taxon>Bacillota</taxon>
        <taxon>Clostridia</taxon>
        <taxon>Eubacteriales</taxon>
        <taxon>Clostridiaceae</taxon>
        <taxon>Clostridium</taxon>
    </lineage>
</organism>
<dbReference type="EMBL" id="AE001437">
    <property type="protein sequence ID" value="AAK80205.1"/>
    <property type="molecule type" value="Genomic_DNA"/>
</dbReference>
<dbReference type="AlphaFoldDB" id="Q97GW7"/>
<sequence length="64" mass="7521">MRLKKVKYRNKEALIIYLTQAEVEDNIIKEKIIEYKEGYSSVAVFVSGRKNIEKVIKDMVQESL</sequence>
<dbReference type="GeneID" id="44998727"/>
<reference evidence="1 2" key="1">
    <citation type="journal article" date="2001" name="J. Bacteriol.">
        <title>Genome sequence and comparative analysis of the solvent-producing bacterium Clostridium acetobutylicum.</title>
        <authorList>
            <person name="Nolling J."/>
            <person name="Breton G."/>
            <person name="Omelchenko M.V."/>
            <person name="Makarova K.S."/>
            <person name="Zeng Q."/>
            <person name="Gibson R."/>
            <person name="Lee H.M."/>
            <person name="Dubois J."/>
            <person name="Qiu D."/>
            <person name="Hitti J."/>
            <person name="Wolf Y.I."/>
            <person name="Tatusov R.L."/>
            <person name="Sabathe F."/>
            <person name="Doucette-Stamm L."/>
            <person name="Soucaille P."/>
            <person name="Daly M.J."/>
            <person name="Bennett G.N."/>
            <person name="Koonin E.V."/>
            <person name="Smith D.R."/>
        </authorList>
    </citation>
    <scope>NUCLEOTIDE SEQUENCE [LARGE SCALE GENOMIC DNA]</scope>
    <source>
        <strain evidence="2">ATCC 824 / DSM 792 / JCM 1419 / LMG 5710 / VKM B-1787</strain>
    </source>
</reference>
<dbReference type="PATRIC" id="fig|272562.8.peg.2449"/>
<dbReference type="PIR" id="B97177">
    <property type="entry name" value="B97177"/>
</dbReference>
<evidence type="ECO:0000313" key="1">
    <source>
        <dbReference type="EMBL" id="AAK80205.1"/>
    </source>
</evidence>
<protein>
    <submittedName>
        <fullName evidence="1">Uncharacterized protein</fullName>
    </submittedName>
</protein>
<gene>
    <name evidence="1" type="ordered locus">CA_C2248</name>
</gene>
<accession>Q97GW7</accession>
<dbReference type="RefSeq" id="WP_010965546.1">
    <property type="nucleotide sequence ID" value="NC_003030.1"/>
</dbReference>
<name>Q97GW7_CLOAB</name>